<sequence length="71" mass="7638">MTGGMQVHPGELKNTKEAATDIAAELGSLLTVEEVVVGEAVVVEETEVEEEEEVEVEVVEVEADVDQNKDI</sequence>
<dbReference type="AlphaFoldDB" id="A0A8H3E3A2"/>
<proteinExistence type="predicted"/>
<evidence type="ECO:0000313" key="2">
    <source>
        <dbReference type="Proteomes" id="UP000663827"/>
    </source>
</evidence>
<reference evidence="1" key="1">
    <citation type="submission" date="2021-01" db="EMBL/GenBank/DDBJ databases">
        <authorList>
            <person name="Kaushik A."/>
        </authorList>
    </citation>
    <scope>NUCLEOTIDE SEQUENCE</scope>
    <source>
        <strain evidence="1">AG5</strain>
    </source>
</reference>
<protein>
    <submittedName>
        <fullName evidence="1">Uncharacterized protein</fullName>
    </submittedName>
</protein>
<name>A0A8H3E3A2_9AGAM</name>
<dbReference type="Proteomes" id="UP000663827">
    <property type="component" value="Unassembled WGS sequence"/>
</dbReference>
<accession>A0A8H3E3A2</accession>
<evidence type="ECO:0000313" key="1">
    <source>
        <dbReference type="EMBL" id="CAE7183666.1"/>
    </source>
</evidence>
<organism evidence="1 2">
    <name type="scientific">Rhizoctonia solani</name>
    <dbReference type="NCBI Taxonomy" id="456999"/>
    <lineage>
        <taxon>Eukaryota</taxon>
        <taxon>Fungi</taxon>
        <taxon>Dikarya</taxon>
        <taxon>Basidiomycota</taxon>
        <taxon>Agaricomycotina</taxon>
        <taxon>Agaricomycetes</taxon>
        <taxon>Cantharellales</taxon>
        <taxon>Ceratobasidiaceae</taxon>
        <taxon>Rhizoctonia</taxon>
    </lineage>
</organism>
<comment type="caution">
    <text evidence="1">The sequence shown here is derived from an EMBL/GenBank/DDBJ whole genome shotgun (WGS) entry which is preliminary data.</text>
</comment>
<gene>
    <name evidence="1" type="ORF">RDB_LOCUS119959</name>
</gene>
<dbReference type="EMBL" id="CAJNJQ010002736">
    <property type="protein sequence ID" value="CAE7183666.1"/>
    <property type="molecule type" value="Genomic_DNA"/>
</dbReference>